<proteinExistence type="predicted"/>
<sequence>MTTTTVDDPPSDLVVDFEAEFIGEFAHERKARRAAVRPGSTSLWVDVAVGRRRTGAS</sequence>
<gene>
    <name evidence="1" type="ORF">ACFSJG_08045</name>
</gene>
<dbReference type="RefSeq" id="WP_378484679.1">
    <property type="nucleotide sequence ID" value="NZ_JBHUFB010000009.1"/>
</dbReference>
<name>A0ABW4P244_9NOCA</name>
<dbReference type="Proteomes" id="UP001597286">
    <property type="component" value="Unassembled WGS sequence"/>
</dbReference>
<evidence type="ECO:0000313" key="1">
    <source>
        <dbReference type="EMBL" id="MFD1812161.1"/>
    </source>
</evidence>
<dbReference type="EMBL" id="JBHUFB010000009">
    <property type="protein sequence ID" value="MFD1812161.1"/>
    <property type="molecule type" value="Genomic_DNA"/>
</dbReference>
<protein>
    <recommendedName>
        <fullName evidence="3">Transposase</fullName>
    </recommendedName>
</protein>
<accession>A0ABW4P244</accession>
<organism evidence="1 2">
    <name type="scientific">Rhodococcus gannanensis</name>
    <dbReference type="NCBI Taxonomy" id="1960308"/>
    <lineage>
        <taxon>Bacteria</taxon>
        <taxon>Bacillati</taxon>
        <taxon>Actinomycetota</taxon>
        <taxon>Actinomycetes</taxon>
        <taxon>Mycobacteriales</taxon>
        <taxon>Nocardiaceae</taxon>
        <taxon>Rhodococcus</taxon>
    </lineage>
</organism>
<comment type="caution">
    <text evidence="1">The sequence shown here is derived from an EMBL/GenBank/DDBJ whole genome shotgun (WGS) entry which is preliminary data.</text>
</comment>
<evidence type="ECO:0008006" key="3">
    <source>
        <dbReference type="Google" id="ProtNLM"/>
    </source>
</evidence>
<keyword evidence="2" id="KW-1185">Reference proteome</keyword>
<evidence type="ECO:0000313" key="2">
    <source>
        <dbReference type="Proteomes" id="UP001597286"/>
    </source>
</evidence>
<reference evidence="2" key="1">
    <citation type="journal article" date="2019" name="Int. J. Syst. Evol. Microbiol.">
        <title>The Global Catalogue of Microorganisms (GCM) 10K type strain sequencing project: providing services to taxonomists for standard genome sequencing and annotation.</title>
        <authorList>
            <consortium name="The Broad Institute Genomics Platform"/>
            <consortium name="The Broad Institute Genome Sequencing Center for Infectious Disease"/>
            <person name="Wu L."/>
            <person name="Ma J."/>
        </authorList>
    </citation>
    <scope>NUCLEOTIDE SEQUENCE [LARGE SCALE GENOMIC DNA]</scope>
    <source>
        <strain evidence="2">DT72</strain>
    </source>
</reference>